<name>A0A7W6EQZ0_9BACT</name>
<gene>
    <name evidence="1" type="ORF">FHS57_003135</name>
</gene>
<reference evidence="1 2" key="1">
    <citation type="submission" date="2020-08" db="EMBL/GenBank/DDBJ databases">
        <title>Genomic Encyclopedia of Type Strains, Phase IV (KMG-IV): sequencing the most valuable type-strain genomes for metagenomic binning, comparative biology and taxonomic classification.</title>
        <authorList>
            <person name="Goeker M."/>
        </authorList>
    </citation>
    <scope>NUCLEOTIDE SEQUENCE [LARGE SCALE GENOMIC DNA]</scope>
    <source>
        <strain evidence="1 2">DSM 17976</strain>
    </source>
</reference>
<comment type="caution">
    <text evidence="1">The sequence shown here is derived from an EMBL/GenBank/DDBJ whole genome shotgun (WGS) entry which is preliminary data.</text>
</comment>
<keyword evidence="2" id="KW-1185">Reference proteome</keyword>
<accession>A0A7W6EQZ0</accession>
<dbReference type="EMBL" id="JACIBY010000006">
    <property type="protein sequence ID" value="MBB3839129.1"/>
    <property type="molecule type" value="Genomic_DNA"/>
</dbReference>
<evidence type="ECO:0000313" key="1">
    <source>
        <dbReference type="EMBL" id="MBB3839129.1"/>
    </source>
</evidence>
<proteinExistence type="predicted"/>
<protein>
    <submittedName>
        <fullName evidence="1">Uncharacterized protein</fullName>
    </submittedName>
</protein>
<evidence type="ECO:0000313" key="2">
    <source>
        <dbReference type="Proteomes" id="UP000541352"/>
    </source>
</evidence>
<dbReference type="AlphaFoldDB" id="A0A7W6EQZ0"/>
<organism evidence="1 2">
    <name type="scientific">Runella defluvii</name>
    <dbReference type="NCBI Taxonomy" id="370973"/>
    <lineage>
        <taxon>Bacteria</taxon>
        <taxon>Pseudomonadati</taxon>
        <taxon>Bacteroidota</taxon>
        <taxon>Cytophagia</taxon>
        <taxon>Cytophagales</taxon>
        <taxon>Spirosomataceae</taxon>
        <taxon>Runella</taxon>
    </lineage>
</organism>
<sequence>MYPIAELTISQEPLVCFFKLAENVKPVPLNLKNAVASFGATILSLVTSK</sequence>
<dbReference type="Proteomes" id="UP000541352">
    <property type="component" value="Unassembled WGS sequence"/>
</dbReference>